<keyword evidence="1" id="KW-0812">Transmembrane</keyword>
<comment type="subcellular location">
    <subcellularLocation>
        <location evidence="1">Cell outer membrane</location>
        <topology evidence="1">Multi-pass membrane protein</topology>
    </subcellularLocation>
</comment>
<comment type="caution">
    <text evidence="2">The sequence shown here is derived from an EMBL/GenBank/DDBJ whole genome shotgun (WGS) entry which is preliminary data.</text>
</comment>
<keyword evidence="3" id="KW-1185">Reference proteome</keyword>
<organism evidence="2 3">
    <name type="scientific">Gaopeijia maritima</name>
    <dbReference type="NCBI Taxonomy" id="3119007"/>
    <lineage>
        <taxon>Bacteria</taxon>
        <taxon>Pseudomonadati</taxon>
        <taxon>Gemmatimonadota</taxon>
        <taxon>Longimicrobiia</taxon>
        <taxon>Gaopeijiales</taxon>
        <taxon>Gaopeijiaceae</taxon>
        <taxon>Gaopeijia</taxon>
    </lineage>
</organism>
<proteinExistence type="inferred from homology"/>
<gene>
    <name evidence="2" type="ORF">WI372_08740</name>
</gene>
<dbReference type="Gene3D" id="2.60.40.1120">
    <property type="entry name" value="Carboxypeptidase-like, regulatory domain"/>
    <property type="match status" value="1"/>
</dbReference>
<dbReference type="SUPFAM" id="SSF56935">
    <property type="entry name" value="Porins"/>
    <property type="match status" value="1"/>
</dbReference>
<sequence length="284" mass="30945">MHRSFVFAGLFLLCAFDPLPGQTLVGRVVDDASGAPVIDVEVVLLDSEGEPTGEQRLSGNGGLFRFLDLGPGHYRLSASRLGYRDTTGPFVELQVGDSVEVEFRIAQEAVLLEPLTVTASARPWYEHLKPPALWEFYERSEYLSRIGRGQFLDSEDLAPLQGMPVSMAVATLPGMQAVTSDSSGSRFHLLGRMGCDALFFVNGRQVRLRAPLSRQDPDDVDFVPGPQKLDWFVDDFVSMSEVEAIEVYSGASELPGEFHGFSGGANCGAVVVWTKRGVDRGGEV</sequence>
<dbReference type="RefSeq" id="WP_405277072.1">
    <property type="nucleotide sequence ID" value="NZ_JBBHLI010000004.1"/>
</dbReference>
<comment type="similarity">
    <text evidence="1">Belongs to the TonB-dependent receptor family.</text>
</comment>
<accession>A0ABU9E8J9</accession>
<keyword evidence="1" id="KW-0472">Membrane</keyword>
<dbReference type="InterPro" id="IPR008969">
    <property type="entry name" value="CarboxyPept-like_regulatory"/>
</dbReference>
<keyword evidence="1" id="KW-0998">Cell outer membrane</keyword>
<dbReference type="SUPFAM" id="SSF49464">
    <property type="entry name" value="Carboxypeptidase regulatory domain-like"/>
    <property type="match status" value="1"/>
</dbReference>
<dbReference type="InterPro" id="IPR039426">
    <property type="entry name" value="TonB-dep_rcpt-like"/>
</dbReference>
<dbReference type="PROSITE" id="PS52016">
    <property type="entry name" value="TONB_DEPENDENT_REC_3"/>
    <property type="match status" value="1"/>
</dbReference>
<evidence type="ECO:0000313" key="3">
    <source>
        <dbReference type="Proteomes" id="UP001484239"/>
    </source>
</evidence>
<reference evidence="2 3" key="1">
    <citation type="submission" date="2024-02" db="EMBL/GenBank/DDBJ databases">
        <title>A novel Gemmatimonadota bacterium.</title>
        <authorList>
            <person name="Du Z.-J."/>
            <person name="Ye Y.-Q."/>
        </authorList>
    </citation>
    <scope>NUCLEOTIDE SEQUENCE [LARGE SCALE GENOMIC DNA]</scope>
    <source>
        <strain evidence="2 3">DH-20</strain>
    </source>
</reference>
<evidence type="ECO:0000313" key="2">
    <source>
        <dbReference type="EMBL" id="MEK9501061.1"/>
    </source>
</evidence>
<dbReference type="Proteomes" id="UP001484239">
    <property type="component" value="Unassembled WGS sequence"/>
</dbReference>
<name>A0ABU9E8J9_9BACT</name>
<dbReference type="EMBL" id="JBBHLI010000004">
    <property type="protein sequence ID" value="MEK9501061.1"/>
    <property type="molecule type" value="Genomic_DNA"/>
</dbReference>
<keyword evidence="1" id="KW-1134">Transmembrane beta strand</keyword>
<keyword evidence="1" id="KW-0813">Transport</keyword>
<dbReference type="Pfam" id="PF13620">
    <property type="entry name" value="CarboxypepD_reg"/>
    <property type="match status" value="1"/>
</dbReference>
<protein>
    <submittedName>
        <fullName evidence="2">Carboxypeptidase-like regulatory domain-containing protein</fullName>
    </submittedName>
</protein>
<evidence type="ECO:0000256" key="1">
    <source>
        <dbReference type="PROSITE-ProRule" id="PRU01360"/>
    </source>
</evidence>